<name>A0A1A8YHU2_PLAOA</name>
<reference evidence="3" key="1">
    <citation type="submission" date="2016-05" db="EMBL/GenBank/DDBJ databases">
        <authorList>
            <person name="Naeem Raeece"/>
        </authorList>
    </citation>
    <scope>NUCLEOTIDE SEQUENCE [LARGE SCALE GENOMIC DNA]</scope>
</reference>
<feature type="transmembrane region" description="Helical" evidence="1">
    <location>
        <begin position="56"/>
        <end position="79"/>
    </location>
</feature>
<keyword evidence="1" id="KW-0812">Transmembrane</keyword>
<gene>
    <name evidence="2" type="ORF">POVWA2_002360</name>
</gene>
<keyword evidence="1" id="KW-0472">Membrane</keyword>
<dbReference type="Proteomes" id="UP000078550">
    <property type="component" value="Unassembled WGS sequence"/>
</dbReference>
<dbReference type="EMBL" id="FLRE01000012">
    <property type="protein sequence ID" value="SBT31112.1"/>
    <property type="molecule type" value="Genomic_DNA"/>
</dbReference>
<protein>
    <submittedName>
        <fullName evidence="2">Uncharacterized protein</fullName>
    </submittedName>
</protein>
<dbReference type="AlphaFoldDB" id="A0A1A8YHU2"/>
<keyword evidence="1" id="KW-1133">Transmembrane helix</keyword>
<evidence type="ECO:0000256" key="1">
    <source>
        <dbReference type="SAM" id="Phobius"/>
    </source>
</evidence>
<sequence>MHAAVAPVQVPRGDSDRSYSVAKLVCCEAGLLRGWAVDQLISWSADQLISFEVCRVLFLFATIFPVIVAHVHVCMYMHMGRTREHYKNREMRDVWA</sequence>
<organism evidence="2 3">
    <name type="scientific">Plasmodium ovale wallikeri</name>
    <dbReference type="NCBI Taxonomy" id="864142"/>
    <lineage>
        <taxon>Eukaryota</taxon>
        <taxon>Sar</taxon>
        <taxon>Alveolata</taxon>
        <taxon>Apicomplexa</taxon>
        <taxon>Aconoidasida</taxon>
        <taxon>Haemosporida</taxon>
        <taxon>Plasmodiidae</taxon>
        <taxon>Plasmodium</taxon>
        <taxon>Plasmodium (Plasmodium)</taxon>
    </lineage>
</organism>
<evidence type="ECO:0000313" key="3">
    <source>
        <dbReference type="Proteomes" id="UP000078550"/>
    </source>
</evidence>
<evidence type="ECO:0000313" key="2">
    <source>
        <dbReference type="EMBL" id="SBT31112.1"/>
    </source>
</evidence>
<proteinExistence type="predicted"/>
<accession>A0A1A8YHU2</accession>